<sequence length="305" mass="31789">MVPRTGEGARAAFDALYTATAGTLLRQTRLLGGDDALALRAVGHAFRLAWQRWPELARDSDPVGWVRLAAYDFTLAPWQRWLRGRWQVVPAPQSPLEAALLDLSPARRRAVLLHDGLGLNLGDVAVEVQATTMAAASRVVGAREELAAAMATENGAEAVSDAPGAGTVSAAMATEKAAESRAGSTAEGEAEDPRGPGAQPAPLAPLLRNPPEPPQAPAVVREESEREAQQRATACLLLAGLVGLVVLIVMLLGSGSRHAHGLARDSAPAAARGGVTRTAPLRPHAPNGHGVGAAPFRRPAHAMVR</sequence>
<dbReference type="InterPro" id="IPR013325">
    <property type="entry name" value="RNA_pol_sigma_r2"/>
</dbReference>
<keyword evidence="2" id="KW-1133">Transmembrane helix</keyword>
<keyword evidence="4" id="KW-1185">Reference proteome</keyword>
<evidence type="ECO:0008006" key="5">
    <source>
        <dbReference type="Google" id="ProtNLM"/>
    </source>
</evidence>
<protein>
    <recommendedName>
        <fullName evidence="5">DNA-directed RNA polymerase specialized sigma24 family protein</fullName>
    </recommendedName>
</protein>
<comment type="caution">
    <text evidence="3">The sequence shown here is derived from an EMBL/GenBank/DDBJ whole genome shotgun (WGS) entry which is preliminary data.</text>
</comment>
<feature type="region of interest" description="Disordered" evidence="1">
    <location>
        <begin position="278"/>
        <end position="305"/>
    </location>
</feature>
<feature type="transmembrane region" description="Helical" evidence="2">
    <location>
        <begin position="236"/>
        <end position="254"/>
    </location>
</feature>
<feature type="compositionally biased region" description="Low complexity" evidence="1">
    <location>
        <begin position="195"/>
        <end position="207"/>
    </location>
</feature>
<dbReference type="RefSeq" id="WP_205356552.1">
    <property type="nucleotide sequence ID" value="NZ_JADKYB010000004.1"/>
</dbReference>
<keyword evidence="2" id="KW-0472">Membrane</keyword>
<proteinExistence type="predicted"/>
<name>A0ABS2TMX4_9ACTN</name>
<dbReference type="SUPFAM" id="SSF88946">
    <property type="entry name" value="Sigma2 domain of RNA polymerase sigma factors"/>
    <property type="match status" value="1"/>
</dbReference>
<evidence type="ECO:0000256" key="2">
    <source>
        <dbReference type="SAM" id="Phobius"/>
    </source>
</evidence>
<reference evidence="3 4" key="1">
    <citation type="submission" date="2021-01" db="EMBL/GenBank/DDBJ databases">
        <title>Streptomyces acididurans sp. nov., isolated from a peat swamp forest soil.</title>
        <authorList>
            <person name="Chantavorakit T."/>
            <person name="Duangmal K."/>
        </authorList>
    </citation>
    <scope>NUCLEOTIDE SEQUENCE [LARGE SCALE GENOMIC DNA]</scope>
    <source>
        <strain evidence="3 4">KK5PA1</strain>
    </source>
</reference>
<keyword evidence="2" id="KW-0812">Transmembrane</keyword>
<dbReference type="Proteomes" id="UP000749040">
    <property type="component" value="Unassembled WGS sequence"/>
</dbReference>
<feature type="region of interest" description="Disordered" evidence="1">
    <location>
        <begin position="154"/>
        <end position="225"/>
    </location>
</feature>
<dbReference type="EMBL" id="JADKYB010000004">
    <property type="protein sequence ID" value="MBM9504690.1"/>
    <property type="molecule type" value="Genomic_DNA"/>
</dbReference>
<evidence type="ECO:0000256" key="1">
    <source>
        <dbReference type="SAM" id="MobiDB-lite"/>
    </source>
</evidence>
<organism evidence="3 4">
    <name type="scientific">Actinacidiphila acididurans</name>
    <dbReference type="NCBI Taxonomy" id="2784346"/>
    <lineage>
        <taxon>Bacteria</taxon>
        <taxon>Bacillati</taxon>
        <taxon>Actinomycetota</taxon>
        <taxon>Actinomycetes</taxon>
        <taxon>Kitasatosporales</taxon>
        <taxon>Streptomycetaceae</taxon>
        <taxon>Actinacidiphila</taxon>
    </lineage>
</organism>
<evidence type="ECO:0000313" key="3">
    <source>
        <dbReference type="EMBL" id="MBM9504690.1"/>
    </source>
</evidence>
<gene>
    <name evidence="3" type="ORF">ITX44_09085</name>
</gene>
<accession>A0ABS2TMX4</accession>
<evidence type="ECO:0000313" key="4">
    <source>
        <dbReference type="Proteomes" id="UP000749040"/>
    </source>
</evidence>